<keyword evidence="1" id="KW-1133">Transmembrane helix</keyword>
<keyword evidence="1" id="KW-0472">Membrane</keyword>
<evidence type="ECO:0000313" key="2">
    <source>
        <dbReference type="EMBL" id="KAJ9690553.1"/>
    </source>
</evidence>
<proteinExistence type="predicted"/>
<keyword evidence="1" id="KW-0812">Transmembrane</keyword>
<protein>
    <submittedName>
        <fullName evidence="2">Uncharacterized protein</fullName>
    </submittedName>
</protein>
<reference evidence="2 3" key="1">
    <citation type="journal article" date="2023" name="BMC Biotechnol.">
        <title>Vitis rotundifolia cv Carlos genome sequencing.</title>
        <authorList>
            <person name="Huff M."/>
            <person name="Hulse-Kemp A."/>
            <person name="Scheffler B."/>
            <person name="Youngblood R."/>
            <person name="Simpson S."/>
            <person name="Babiker E."/>
            <person name="Staton M."/>
        </authorList>
    </citation>
    <scope>NUCLEOTIDE SEQUENCE [LARGE SCALE GENOMIC DNA]</scope>
    <source>
        <tissue evidence="2">Leaf</tissue>
    </source>
</reference>
<feature type="transmembrane region" description="Helical" evidence="1">
    <location>
        <begin position="417"/>
        <end position="439"/>
    </location>
</feature>
<evidence type="ECO:0000256" key="1">
    <source>
        <dbReference type="SAM" id="Phobius"/>
    </source>
</evidence>
<dbReference type="PANTHER" id="PTHR35694">
    <property type="entry name" value="DENEDDYLASE"/>
    <property type="match status" value="1"/>
</dbReference>
<gene>
    <name evidence="2" type="ORF">PVL29_012946</name>
</gene>
<accession>A0AA38ZLI7</accession>
<organism evidence="2 3">
    <name type="scientific">Vitis rotundifolia</name>
    <name type="common">Muscadine grape</name>
    <dbReference type="NCBI Taxonomy" id="103349"/>
    <lineage>
        <taxon>Eukaryota</taxon>
        <taxon>Viridiplantae</taxon>
        <taxon>Streptophyta</taxon>
        <taxon>Embryophyta</taxon>
        <taxon>Tracheophyta</taxon>
        <taxon>Spermatophyta</taxon>
        <taxon>Magnoliopsida</taxon>
        <taxon>eudicotyledons</taxon>
        <taxon>Gunneridae</taxon>
        <taxon>Pentapetalae</taxon>
        <taxon>rosids</taxon>
        <taxon>Vitales</taxon>
        <taxon>Vitaceae</taxon>
        <taxon>Viteae</taxon>
        <taxon>Vitis</taxon>
    </lineage>
</organism>
<keyword evidence="3" id="KW-1185">Reference proteome</keyword>
<dbReference type="Proteomes" id="UP001168098">
    <property type="component" value="Unassembled WGS sequence"/>
</dbReference>
<dbReference type="PANTHER" id="PTHR35694:SF1">
    <property type="entry name" value="DENEDDYLASE"/>
    <property type="match status" value="1"/>
</dbReference>
<dbReference type="EMBL" id="JARBHA010000010">
    <property type="protein sequence ID" value="KAJ9690553.1"/>
    <property type="molecule type" value="Genomic_DNA"/>
</dbReference>
<comment type="caution">
    <text evidence="2">The sequence shown here is derived from an EMBL/GenBank/DDBJ whole genome shotgun (WGS) entry which is preliminary data.</text>
</comment>
<name>A0AA38ZLI7_VITRO</name>
<evidence type="ECO:0000313" key="3">
    <source>
        <dbReference type="Proteomes" id="UP001168098"/>
    </source>
</evidence>
<sequence>MAFIHPPALRIPLLTFQPHSSSTRILTFFPKILFKNPRHSLHIVSCSTPKAIPATEQEVLDAIAESDEKSLPAVRSFENDLARLTMVGAVDVQQALTAAAADGGNTADEHIASGMAAMVVETVFPGASDEHSTVSTRLFLPARKVKEKANRLRRSFTEDILSSTRSKDILAMTFRQVVLQQLWNFELVLFIPGTERNMEELQDSRKQVPPSFSLSSSDEGVISVLAEVICISALQTTERHFLNNLLGQTSNNFFKWFHKPKSVASKDSSVIMYKLFEDEIVENAKNLLENFNSMKANYKCIETKTKYHWWTSSAISKLEKIGGPEFSTWTSEYIPAYRLQIDPDKLKSVKFEGWKRSAENRWEVLLTHSQMVALANILDMYYEDLYTLPDKQLLCGAGFANFTNLSKNKRISSLLKILTISIASGIFLVAINVLGRLYFPRVNEVGKGPGNQPSLLPSEINCVQHNSLETTKMEAFCISIVKKIKDAFGWSGEIMAESSVGAWTGDLPIYLRVGKANHSGEDISNSTALLQRSDEEKKTSTQDIASYQVVLSVDGEIVGFQPTSRVAVNNWAVNPLAKELYKGKKLSPGLFETGLKIPRPNEVVIIELLMSVNNDACFALARPVQ</sequence>
<dbReference type="AlphaFoldDB" id="A0AA38ZLI7"/>